<name>A0A935IRH8_9MICO</name>
<dbReference type="InterPro" id="IPR037523">
    <property type="entry name" value="VOC_core"/>
</dbReference>
<dbReference type="PROSITE" id="PS51819">
    <property type="entry name" value="VOC"/>
    <property type="match status" value="1"/>
</dbReference>
<dbReference type="EMBL" id="JADJIB010000012">
    <property type="protein sequence ID" value="MBK7274819.1"/>
    <property type="molecule type" value="Genomic_DNA"/>
</dbReference>
<dbReference type="PANTHER" id="PTHR34109:SF1">
    <property type="entry name" value="VOC DOMAIN-CONTAINING PROTEIN"/>
    <property type="match status" value="1"/>
</dbReference>
<comment type="caution">
    <text evidence="3">The sequence shown here is derived from an EMBL/GenBank/DDBJ whole genome shotgun (WGS) entry which is preliminary data.</text>
</comment>
<organism evidence="3 4">
    <name type="scientific">Candidatus Phosphoribacter hodrii</name>
    <dbReference type="NCBI Taxonomy" id="2953743"/>
    <lineage>
        <taxon>Bacteria</taxon>
        <taxon>Bacillati</taxon>
        <taxon>Actinomycetota</taxon>
        <taxon>Actinomycetes</taxon>
        <taxon>Micrococcales</taxon>
        <taxon>Dermatophilaceae</taxon>
        <taxon>Candidatus Phosphoribacter</taxon>
    </lineage>
</organism>
<feature type="compositionally biased region" description="Basic and acidic residues" evidence="1">
    <location>
        <begin position="1"/>
        <end position="10"/>
    </location>
</feature>
<dbReference type="Proteomes" id="UP000726105">
    <property type="component" value="Unassembled WGS sequence"/>
</dbReference>
<sequence length="154" mass="16031">MRSDSADSFKHSPANASENGAMTTTVFPTISFADPRKGLDFLTAVGFTVTAAYWSSDDPTVLDHAELSWPGGGAVMCGSAAREATDDYERRVGAASIYAVVAADSDVDEVHAKALAAGATTLKAPEDQDYGGRSASVRDPEGNQWSFGSYAGQG</sequence>
<dbReference type="SUPFAM" id="SSF54593">
    <property type="entry name" value="Glyoxalase/Bleomycin resistance protein/Dihydroxybiphenyl dioxygenase"/>
    <property type="match status" value="1"/>
</dbReference>
<dbReference type="PANTHER" id="PTHR34109">
    <property type="entry name" value="BNAUNNG04460D PROTEIN-RELATED"/>
    <property type="match status" value="1"/>
</dbReference>
<feature type="region of interest" description="Disordered" evidence="1">
    <location>
        <begin position="1"/>
        <end position="20"/>
    </location>
</feature>
<evidence type="ECO:0000313" key="4">
    <source>
        <dbReference type="Proteomes" id="UP000726105"/>
    </source>
</evidence>
<reference evidence="3 4" key="1">
    <citation type="submission" date="2020-10" db="EMBL/GenBank/DDBJ databases">
        <title>Connecting structure to function with the recovery of over 1000 high-quality activated sludge metagenome-assembled genomes encoding full-length rRNA genes using long-read sequencing.</title>
        <authorList>
            <person name="Singleton C.M."/>
            <person name="Petriglieri F."/>
            <person name="Kristensen J.M."/>
            <person name="Kirkegaard R.H."/>
            <person name="Michaelsen T.Y."/>
            <person name="Andersen M.H."/>
            <person name="Karst S.M."/>
            <person name="Dueholm M.S."/>
            <person name="Nielsen P.H."/>
            <person name="Albertsen M."/>
        </authorList>
    </citation>
    <scope>NUCLEOTIDE SEQUENCE [LARGE SCALE GENOMIC DNA]</scope>
    <source>
        <strain evidence="3">Ega_18-Q3-R5-49_MAXAC.001</strain>
    </source>
</reference>
<dbReference type="Gene3D" id="3.30.720.120">
    <property type="match status" value="1"/>
</dbReference>
<proteinExistence type="predicted"/>
<feature type="region of interest" description="Disordered" evidence="1">
    <location>
        <begin position="123"/>
        <end position="154"/>
    </location>
</feature>
<evidence type="ECO:0000256" key="1">
    <source>
        <dbReference type="SAM" id="MobiDB-lite"/>
    </source>
</evidence>
<gene>
    <name evidence="3" type="ORF">IPI13_17320</name>
</gene>
<dbReference type="InterPro" id="IPR004360">
    <property type="entry name" value="Glyas_Fos-R_dOase_dom"/>
</dbReference>
<dbReference type="Pfam" id="PF00903">
    <property type="entry name" value="Glyoxalase"/>
    <property type="match status" value="1"/>
</dbReference>
<dbReference type="InterPro" id="IPR029068">
    <property type="entry name" value="Glyas_Bleomycin-R_OHBP_Dase"/>
</dbReference>
<evidence type="ECO:0000259" key="2">
    <source>
        <dbReference type="PROSITE" id="PS51819"/>
    </source>
</evidence>
<evidence type="ECO:0000313" key="3">
    <source>
        <dbReference type="EMBL" id="MBK7274819.1"/>
    </source>
</evidence>
<dbReference type="Gene3D" id="3.30.720.110">
    <property type="match status" value="1"/>
</dbReference>
<protein>
    <submittedName>
        <fullName evidence="3">VOC family protein</fullName>
    </submittedName>
</protein>
<feature type="domain" description="VOC" evidence="2">
    <location>
        <begin position="24"/>
        <end position="150"/>
    </location>
</feature>
<accession>A0A935IRH8</accession>
<dbReference type="AlphaFoldDB" id="A0A935IRH8"/>